<comment type="caution">
    <text evidence="1">The sequence shown here is derived from an EMBL/GenBank/DDBJ whole genome shotgun (WGS) entry which is preliminary data.</text>
</comment>
<sequence>MAAREEHIIAHTGQAPSHAATYFVERLVKRPEIMMLLSFGCNYHLWVMILYLSSRNTVPATSWTGAGPAGDKTLKISEAAGHGRNFRPESLLTPAVSHDMQQEPGKLPDSPLRKPRIMPVPRSREWACGQVACLPMKRDQCLIGASYEKHTRRI</sequence>
<name>A0AAJ0ACM2_9PEZI</name>
<gene>
    <name evidence="1" type="ORF">BDP55DRAFT_718955</name>
</gene>
<evidence type="ECO:0000313" key="1">
    <source>
        <dbReference type="EMBL" id="KAK1671456.1"/>
    </source>
</evidence>
<keyword evidence="2" id="KW-1185">Reference proteome</keyword>
<accession>A0AAJ0ACM2</accession>
<protein>
    <submittedName>
        <fullName evidence="1">Uncharacterized protein</fullName>
    </submittedName>
</protein>
<dbReference type="AlphaFoldDB" id="A0AAJ0ACM2"/>
<proteinExistence type="predicted"/>
<dbReference type="RefSeq" id="XP_060425459.1">
    <property type="nucleotide sequence ID" value="XM_060578422.1"/>
</dbReference>
<dbReference type="EMBL" id="JAHMHR010000047">
    <property type="protein sequence ID" value="KAK1671456.1"/>
    <property type="molecule type" value="Genomic_DNA"/>
</dbReference>
<dbReference type="GeneID" id="85462948"/>
<evidence type="ECO:0000313" key="2">
    <source>
        <dbReference type="Proteomes" id="UP001224890"/>
    </source>
</evidence>
<dbReference type="Proteomes" id="UP001224890">
    <property type="component" value="Unassembled WGS sequence"/>
</dbReference>
<organism evidence="1 2">
    <name type="scientific">Colletotrichum godetiae</name>
    <dbReference type="NCBI Taxonomy" id="1209918"/>
    <lineage>
        <taxon>Eukaryota</taxon>
        <taxon>Fungi</taxon>
        <taxon>Dikarya</taxon>
        <taxon>Ascomycota</taxon>
        <taxon>Pezizomycotina</taxon>
        <taxon>Sordariomycetes</taxon>
        <taxon>Hypocreomycetidae</taxon>
        <taxon>Glomerellales</taxon>
        <taxon>Glomerellaceae</taxon>
        <taxon>Colletotrichum</taxon>
        <taxon>Colletotrichum acutatum species complex</taxon>
    </lineage>
</organism>
<reference evidence="1" key="1">
    <citation type="submission" date="2021-06" db="EMBL/GenBank/DDBJ databases">
        <title>Comparative genomics, transcriptomics and evolutionary studies reveal genomic signatures of adaptation to plant cell wall in hemibiotrophic fungi.</title>
        <authorList>
            <consortium name="DOE Joint Genome Institute"/>
            <person name="Baroncelli R."/>
            <person name="Diaz J.F."/>
            <person name="Benocci T."/>
            <person name="Peng M."/>
            <person name="Battaglia E."/>
            <person name="Haridas S."/>
            <person name="Andreopoulos W."/>
            <person name="Labutti K."/>
            <person name="Pangilinan J."/>
            <person name="Floch G.L."/>
            <person name="Makela M.R."/>
            <person name="Henrissat B."/>
            <person name="Grigoriev I.V."/>
            <person name="Crouch J.A."/>
            <person name="De Vries R.P."/>
            <person name="Sukno S.A."/>
            <person name="Thon M.R."/>
        </authorList>
    </citation>
    <scope>NUCLEOTIDE SEQUENCE</scope>
    <source>
        <strain evidence="1">CBS 193.32</strain>
    </source>
</reference>